<reference evidence="9 10" key="1">
    <citation type="submission" date="2021-01" db="EMBL/GenBank/DDBJ databases">
        <title>Complete genome sequence of Erwinia rhapontici MAFF 311153.</title>
        <authorList>
            <person name="Morohoshi T."/>
            <person name="Someya N."/>
        </authorList>
    </citation>
    <scope>NUCLEOTIDE SEQUENCE [LARGE SCALE GENOMIC DNA]</scope>
    <source>
        <strain evidence="9 10">MAFF 311153</strain>
    </source>
</reference>
<keyword evidence="4 7" id="KW-0812">Transmembrane</keyword>
<dbReference type="PANTHER" id="PTHR40074:SF4">
    <property type="entry name" value="INNER MEMBRANE PROTEIN YCFT"/>
    <property type="match status" value="1"/>
</dbReference>
<dbReference type="InterPro" id="IPR002656">
    <property type="entry name" value="Acyl_transf_3_dom"/>
</dbReference>
<feature type="transmembrane region" description="Helical" evidence="7">
    <location>
        <begin position="249"/>
        <end position="267"/>
    </location>
</feature>
<evidence type="ECO:0000256" key="2">
    <source>
        <dbReference type="ARBA" id="ARBA00007400"/>
    </source>
</evidence>
<keyword evidence="6 7" id="KW-0472">Membrane</keyword>
<evidence type="ECO:0000313" key="9">
    <source>
        <dbReference type="EMBL" id="BCQ35475.1"/>
    </source>
</evidence>
<comment type="similarity">
    <text evidence="2">Belongs to the acyltransferase 3 family.</text>
</comment>
<evidence type="ECO:0000256" key="1">
    <source>
        <dbReference type="ARBA" id="ARBA00004651"/>
    </source>
</evidence>
<gene>
    <name evidence="9" type="ORF">ERHA53_28180</name>
</gene>
<dbReference type="EMBL" id="AP024329">
    <property type="protein sequence ID" value="BCQ35475.1"/>
    <property type="molecule type" value="Genomic_DNA"/>
</dbReference>
<keyword evidence="10" id="KW-1185">Reference proteome</keyword>
<protein>
    <submittedName>
        <fullName evidence="9">Membrane protein</fullName>
    </submittedName>
</protein>
<feature type="transmembrane region" description="Helical" evidence="7">
    <location>
        <begin position="174"/>
        <end position="192"/>
    </location>
</feature>
<comment type="subcellular location">
    <subcellularLocation>
        <location evidence="1">Cell membrane</location>
        <topology evidence="1">Multi-pass membrane protein</topology>
    </subcellularLocation>
</comment>
<dbReference type="Pfam" id="PF01757">
    <property type="entry name" value="Acyl_transf_3"/>
    <property type="match status" value="1"/>
</dbReference>
<evidence type="ECO:0000256" key="3">
    <source>
        <dbReference type="ARBA" id="ARBA00022475"/>
    </source>
</evidence>
<feature type="transmembrane region" description="Helical" evidence="7">
    <location>
        <begin position="318"/>
        <end position="343"/>
    </location>
</feature>
<keyword evidence="5 7" id="KW-1133">Transmembrane helix</keyword>
<organism evidence="9 10">
    <name type="scientific">Erwinia rhapontici</name>
    <name type="common">Pectobacterium rhapontici</name>
    <dbReference type="NCBI Taxonomy" id="55212"/>
    <lineage>
        <taxon>Bacteria</taxon>
        <taxon>Pseudomonadati</taxon>
        <taxon>Pseudomonadota</taxon>
        <taxon>Gammaproteobacteria</taxon>
        <taxon>Enterobacterales</taxon>
        <taxon>Erwiniaceae</taxon>
        <taxon>Erwinia</taxon>
    </lineage>
</organism>
<evidence type="ECO:0000313" key="10">
    <source>
        <dbReference type="Proteomes" id="UP000677515"/>
    </source>
</evidence>
<name>A0ABM7N1Z3_ERWRD</name>
<dbReference type="Proteomes" id="UP000677515">
    <property type="component" value="Chromosome"/>
</dbReference>
<dbReference type="PANTHER" id="PTHR40074">
    <property type="entry name" value="O-ACETYLTRANSFERASE WECH"/>
    <property type="match status" value="1"/>
</dbReference>
<feature type="transmembrane region" description="Helical" evidence="7">
    <location>
        <begin position="67"/>
        <end position="85"/>
    </location>
</feature>
<feature type="transmembrane region" description="Helical" evidence="7">
    <location>
        <begin position="288"/>
        <end position="306"/>
    </location>
</feature>
<feature type="transmembrane region" description="Helical" evidence="7">
    <location>
        <begin position="204"/>
        <end position="220"/>
    </location>
</feature>
<accession>A0ABM7N1Z3</accession>
<evidence type="ECO:0000256" key="7">
    <source>
        <dbReference type="SAM" id="Phobius"/>
    </source>
</evidence>
<feature type="transmembrane region" description="Helical" evidence="7">
    <location>
        <begin position="145"/>
        <end position="165"/>
    </location>
</feature>
<keyword evidence="3" id="KW-1003">Cell membrane</keyword>
<evidence type="ECO:0000259" key="8">
    <source>
        <dbReference type="Pfam" id="PF01757"/>
    </source>
</evidence>
<feature type="transmembrane region" description="Helical" evidence="7">
    <location>
        <begin position="21"/>
        <end position="47"/>
    </location>
</feature>
<proteinExistence type="inferred from homology"/>
<sequence>MRLGFIIMSVAGKQEVLWINTLKGGCILLVVLHHTIITTFIPSLQYLTAGMIPADMWVVFNKYLSPLRMPAFFFVSGLLAASAISKKSWSEVFTKKFTNILYLYILWGVIQWASIYNISANLIGQKLSTAVNAAYASSPLEFVKLLTLSMTSLWYLYALAGYFIAAKLFHRQKVALLVGAVLLNYATQFHLVPGWGPNGVVQNFVYFVLGAFFSHTLVEISQLSRRHLALLGAMVLVGVAHHAAGMMKNPFYCIVAIVAGIVLCRALNNRFNMGWLNWIGRNTLQIYVLHRIFIELLGLTMLTLAVKYSLFDNQGFSLAWALLLPIFAVSITTCISLIAWNLLNRGPGKALFMYPRLLRKPRPVENVANNG</sequence>
<feature type="transmembrane region" description="Helical" evidence="7">
    <location>
        <begin position="97"/>
        <end position="118"/>
    </location>
</feature>
<feature type="domain" description="Acyltransferase 3" evidence="8">
    <location>
        <begin position="17"/>
        <end position="336"/>
    </location>
</feature>
<feature type="transmembrane region" description="Helical" evidence="7">
    <location>
        <begin position="227"/>
        <end position="243"/>
    </location>
</feature>
<evidence type="ECO:0000256" key="6">
    <source>
        <dbReference type="ARBA" id="ARBA00023136"/>
    </source>
</evidence>
<evidence type="ECO:0000256" key="4">
    <source>
        <dbReference type="ARBA" id="ARBA00022692"/>
    </source>
</evidence>
<evidence type="ECO:0000256" key="5">
    <source>
        <dbReference type="ARBA" id="ARBA00022989"/>
    </source>
</evidence>